<proteinExistence type="predicted"/>
<sequence length="120" mass="12401">MQPFWLQFGQGPAIEPDFTGVRIVEAQHQAEDGGLAAAGRADDAEGFAAPEAEADVGEVVLHLVVGEADMAELDVGAAASGWRNVGYRVQAGNCHVCRSIEDLGDAVGAGGALRVEIEQA</sequence>
<name>A0A645J3N4_9ZZZZ</name>
<gene>
    <name evidence="1" type="ORF">SDC9_205944</name>
</gene>
<dbReference type="EMBL" id="VSSQ01130709">
    <property type="protein sequence ID" value="MPN58241.1"/>
    <property type="molecule type" value="Genomic_DNA"/>
</dbReference>
<reference evidence="1" key="1">
    <citation type="submission" date="2019-08" db="EMBL/GenBank/DDBJ databases">
        <authorList>
            <person name="Kucharzyk K."/>
            <person name="Murdoch R.W."/>
            <person name="Higgins S."/>
            <person name="Loffler F."/>
        </authorList>
    </citation>
    <scope>NUCLEOTIDE SEQUENCE</scope>
</reference>
<organism evidence="1">
    <name type="scientific">bioreactor metagenome</name>
    <dbReference type="NCBI Taxonomy" id="1076179"/>
    <lineage>
        <taxon>unclassified sequences</taxon>
        <taxon>metagenomes</taxon>
        <taxon>ecological metagenomes</taxon>
    </lineage>
</organism>
<dbReference type="AntiFam" id="ANF00095">
    <property type="entry name" value="Shadow ORF (opposite ABC transporters)"/>
</dbReference>
<evidence type="ECO:0000313" key="1">
    <source>
        <dbReference type="EMBL" id="MPN58241.1"/>
    </source>
</evidence>
<protein>
    <submittedName>
        <fullName evidence="1">Uncharacterized protein</fullName>
    </submittedName>
</protein>
<comment type="caution">
    <text evidence="1">The sequence shown here is derived from an EMBL/GenBank/DDBJ whole genome shotgun (WGS) entry which is preliminary data.</text>
</comment>
<accession>A0A645J3N4</accession>
<dbReference type="AlphaFoldDB" id="A0A645J3N4"/>